<evidence type="ECO:0000313" key="3">
    <source>
        <dbReference type="Proteomes" id="UP000077927"/>
    </source>
</evidence>
<dbReference type="Proteomes" id="UP000077927">
    <property type="component" value="Chromosome 2"/>
</dbReference>
<dbReference type="GeneID" id="61528409"/>
<organism evidence="2 4">
    <name type="scientific">Ralstonia insidiosa</name>
    <dbReference type="NCBI Taxonomy" id="190721"/>
    <lineage>
        <taxon>Bacteria</taxon>
        <taxon>Pseudomonadati</taxon>
        <taxon>Pseudomonadota</taxon>
        <taxon>Betaproteobacteria</taxon>
        <taxon>Burkholderiales</taxon>
        <taxon>Burkholderiaceae</taxon>
        <taxon>Ralstonia</taxon>
    </lineage>
</organism>
<evidence type="ECO:0000313" key="1">
    <source>
        <dbReference type="EMBL" id="ANH75299.1"/>
    </source>
</evidence>
<evidence type="ECO:0000313" key="4">
    <source>
        <dbReference type="Proteomes" id="UP000078572"/>
    </source>
</evidence>
<dbReference type="RefSeq" id="WP_021197657.1">
    <property type="nucleotide sequence ID" value="NZ_CP012606.1"/>
</dbReference>
<reference evidence="4" key="3">
    <citation type="submission" date="2016-06" db="EMBL/GenBank/DDBJ databases">
        <authorList>
            <person name="Xu Y."/>
            <person name="Nagy A."/>
            <person name="Yan X."/>
            <person name="Kim S.W."/>
            <person name="Haley B."/>
            <person name="Liu N.T."/>
            <person name="Nou X."/>
        </authorList>
    </citation>
    <scope>NUCLEOTIDE SEQUENCE [LARGE SCALE GENOMIC DNA]</scope>
    <source>
        <strain evidence="4">ATCC 49129</strain>
    </source>
</reference>
<accession>A0A192A373</accession>
<dbReference type="EMBL" id="CP012606">
    <property type="protein sequence ID" value="ANH75299.1"/>
    <property type="molecule type" value="Genomic_DNA"/>
</dbReference>
<reference evidence="2" key="2">
    <citation type="submission" date="2016-06" db="EMBL/GenBank/DDBJ databases">
        <authorList>
            <person name="Kjaerup R.B."/>
            <person name="Dalgaard T.S."/>
            <person name="Juul-Madsen H.R."/>
        </authorList>
    </citation>
    <scope>NUCLEOTIDE SEQUENCE [LARGE SCALE GENOMIC DNA]</scope>
    <source>
        <strain evidence="2">ATCC 49129</strain>
    </source>
</reference>
<name>A0A192A373_9RALS</name>
<sequence length="377" mass="41958">MAISAEEQLLSGQTWAEFCDVLKRSGQQILRTEAPTDALTRAEGYRYLSRLLRIALEMHVEFADPAFPGFFSPSHETAKIGADNPDNLYRYARLDGTAAYRIRGRRGTVAYLSFGTQKGGYETDGRMIQTGFIDSNKLAVAPDGSFELILSAQPHDGNWVRMEPATNALVVRQTFLDRKAETPAELQIERIQESGAEDKPTPLSAERLHGGLLRAAGFVENTARIFADWAQGYGTHVNGLPPADQAVCQAAGGDPNIFYYHSQWALEDDEALVVEVDRVPECEFWNFQINNYWMESLDYRYHDICLNKHSAQLDAKGGVTVILSARDPGLPNWLETAGHRNGTMCWRWVGAGEPTNAAHPRTRVVKVETLKALKEVA</sequence>
<dbReference type="STRING" id="190721.ACS15_4343"/>
<evidence type="ECO:0000313" key="2">
    <source>
        <dbReference type="EMBL" id="ANJ74920.1"/>
    </source>
</evidence>
<dbReference type="PATRIC" id="fig|190721.6.peg.4288"/>
<dbReference type="OrthoDB" id="4667238at2"/>
<proteinExistence type="predicted"/>
<dbReference type="EMBL" id="CP016023">
    <property type="protein sequence ID" value="ANJ74920.1"/>
    <property type="molecule type" value="Genomic_DNA"/>
</dbReference>
<reference evidence="1 3" key="1">
    <citation type="submission" date="2015-09" db="EMBL/GenBank/DDBJ databases">
        <authorList>
            <person name="Xu Y."/>
            <person name="Nagy A."/>
            <person name="Liu N.T."/>
            <person name="Nou X."/>
        </authorList>
    </citation>
    <scope>NUCLEOTIDE SEQUENCE [LARGE SCALE GENOMIC DNA]</scope>
    <source>
        <strain evidence="1 3">FC1138</strain>
    </source>
</reference>
<dbReference type="Proteomes" id="UP000078572">
    <property type="component" value="Chromosome 2"/>
</dbReference>
<protein>
    <submittedName>
        <fullName evidence="2">Uncharacterized protein</fullName>
    </submittedName>
</protein>
<dbReference type="KEGG" id="rin:ACS15_4343"/>
<keyword evidence="4" id="KW-1185">Reference proteome</keyword>
<gene>
    <name evidence="2" type="ORF">A9Y76_20450</name>
    <name evidence="1" type="ORF">ACS15_4343</name>
</gene>
<dbReference type="AlphaFoldDB" id="A0A192A373"/>